<dbReference type="PANTHER" id="PTHR43662:SF3">
    <property type="entry name" value="DOMAIN PROTEIN, PUTATIVE (AFU_ORTHOLOGUE AFUA_6G11970)-RELATED"/>
    <property type="match status" value="1"/>
</dbReference>
<comment type="caution">
    <text evidence="3">The sequence shown here is derived from an EMBL/GenBank/DDBJ whole genome shotgun (WGS) entry which is preliminary data.</text>
</comment>
<dbReference type="PANTHER" id="PTHR43662">
    <property type="match status" value="1"/>
</dbReference>
<keyword evidence="4" id="KW-1185">Reference proteome</keyword>
<accession>A0AAW0CS91</accession>
<name>A0AAW0CS91_9AGAR</name>
<organism evidence="3 4">
    <name type="scientific">Favolaschia claudopus</name>
    <dbReference type="NCBI Taxonomy" id="2862362"/>
    <lineage>
        <taxon>Eukaryota</taxon>
        <taxon>Fungi</taxon>
        <taxon>Dikarya</taxon>
        <taxon>Basidiomycota</taxon>
        <taxon>Agaricomycotina</taxon>
        <taxon>Agaricomycetes</taxon>
        <taxon>Agaricomycetidae</taxon>
        <taxon>Agaricales</taxon>
        <taxon>Marasmiineae</taxon>
        <taxon>Mycenaceae</taxon>
        <taxon>Favolaschia</taxon>
    </lineage>
</organism>
<dbReference type="Proteomes" id="UP001362999">
    <property type="component" value="Unassembled WGS sequence"/>
</dbReference>
<keyword evidence="1" id="KW-0732">Signal</keyword>
<proteinExistence type="predicted"/>
<protein>
    <submittedName>
        <fullName evidence="3">WSC domain protein</fullName>
    </submittedName>
</protein>
<evidence type="ECO:0000256" key="1">
    <source>
        <dbReference type="SAM" id="SignalP"/>
    </source>
</evidence>
<reference evidence="3 4" key="1">
    <citation type="journal article" date="2024" name="J Genomics">
        <title>Draft genome sequencing and assembly of Favolaschia claudopus CIRM-BRFM 2984 isolated from oak limbs.</title>
        <authorList>
            <person name="Navarro D."/>
            <person name="Drula E."/>
            <person name="Chaduli D."/>
            <person name="Cazenave R."/>
            <person name="Ahrendt S."/>
            <person name="Wang J."/>
            <person name="Lipzen A."/>
            <person name="Daum C."/>
            <person name="Barry K."/>
            <person name="Grigoriev I.V."/>
            <person name="Favel A."/>
            <person name="Rosso M.N."/>
            <person name="Martin F."/>
        </authorList>
    </citation>
    <scope>NUCLEOTIDE SEQUENCE [LARGE SCALE GENOMIC DNA]</scope>
    <source>
        <strain evidence="3 4">CIRM-BRFM 2984</strain>
    </source>
</reference>
<gene>
    <name evidence="3" type="ORF">R3P38DRAFT_3309543</name>
</gene>
<evidence type="ECO:0000313" key="3">
    <source>
        <dbReference type="EMBL" id="KAK7042128.1"/>
    </source>
</evidence>
<feature type="signal peptide" evidence="1">
    <location>
        <begin position="1"/>
        <end position="21"/>
    </location>
</feature>
<dbReference type="EMBL" id="JAWWNJ010000013">
    <property type="protein sequence ID" value="KAK7042128.1"/>
    <property type="molecule type" value="Genomic_DNA"/>
</dbReference>
<dbReference type="Pfam" id="PF09362">
    <property type="entry name" value="DUF1996"/>
    <property type="match status" value="1"/>
</dbReference>
<dbReference type="AlphaFoldDB" id="A0AAW0CS91"/>
<feature type="chain" id="PRO_5043564374" evidence="1">
    <location>
        <begin position="22"/>
        <end position="391"/>
    </location>
</feature>
<sequence>MLSSSFVALVSLLGSAGVANAWFRVACTDPLVQERIDPIVAPGGVPSQHVHTVHGASNFGPNYTYALLRSSSCTSCLVAQASQIPHFLLTYVINSHDNQDLSNYWFPKLYFQDPKTKLFEPVSNGGLLVYYQNRGNGDKSNGGAGLKAFPEGFKMLTGNPTRRTKKFPVGQGSQGELAERAIQWSCLRYTAGLPGYDDNGTGFPTTDCESGLNARLHSIQSDHDIAPVPACWDGKNLDSPDHVSHTAYLSGLDNGACPSTHPVYLMKLFYEITWNVHDFTGRWNPSTDKWPFVYAPGDPTGFGWHGDFSNGWDTNALQNAIDKCNNPNDQTGNGVAEACSFLTVKSAASSNQCKINPVVKETIDGKLSALPGCNPLQYGPGDATLTNCAPK</sequence>
<evidence type="ECO:0000259" key="2">
    <source>
        <dbReference type="Pfam" id="PF09362"/>
    </source>
</evidence>
<feature type="domain" description="DUF1996" evidence="2">
    <location>
        <begin position="37"/>
        <end position="312"/>
    </location>
</feature>
<dbReference type="InterPro" id="IPR018535">
    <property type="entry name" value="DUF1996"/>
</dbReference>
<evidence type="ECO:0000313" key="4">
    <source>
        <dbReference type="Proteomes" id="UP001362999"/>
    </source>
</evidence>